<dbReference type="RefSeq" id="WP_119780188.1">
    <property type="nucleotide sequence ID" value="NZ_QYUK01000011.1"/>
</dbReference>
<proteinExistence type="predicted"/>
<reference evidence="1 2" key="1">
    <citation type="submission" date="2018-09" db="EMBL/GenBank/DDBJ databases">
        <authorList>
            <person name="Zhu H."/>
        </authorList>
    </citation>
    <scope>NUCLEOTIDE SEQUENCE [LARGE SCALE GENOMIC DNA]</scope>
    <source>
        <strain evidence="1 2">K1W22B-8</strain>
    </source>
</reference>
<evidence type="ECO:0000313" key="2">
    <source>
        <dbReference type="Proteomes" id="UP000284605"/>
    </source>
</evidence>
<organism evidence="1 2">
    <name type="scientific">Oleomonas cavernae</name>
    <dbReference type="NCBI Taxonomy" id="2320859"/>
    <lineage>
        <taxon>Bacteria</taxon>
        <taxon>Pseudomonadati</taxon>
        <taxon>Pseudomonadota</taxon>
        <taxon>Alphaproteobacteria</taxon>
        <taxon>Acetobacterales</taxon>
        <taxon>Acetobacteraceae</taxon>
        <taxon>Oleomonas</taxon>
    </lineage>
</organism>
<dbReference type="EMBL" id="QYUK01000011">
    <property type="protein sequence ID" value="RJF89042.1"/>
    <property type="molecule type" value="Genomic_DNA"/>
</dbReference>
<protein>
    <submittedName>
        <fullName evidence="1">Uncharacterized protein</fullName>
    </submittedName>
</protein>
<accession>A0A418WGE0</accession>
<gene>
    <name evidence="1" type="ORF">D3874_20390</name>
</gene>
<dbReference type="Proteomes" id="UP000284605">
    <property type="component" value="Unassembled WGS sequence"/>
</dbReference>
<evidence type="ECO:0000313" key="1">
    <source>
        <dbReference type="EMBL" id="RJF89042.1"/>
    </source>
</evidence>
<dbReference type="OrthoDB" id="7375419at2"/>
<dbReference type="AlphaFoldDB" id="A0A418WGE0"/>
<comment type="caution">
    <text evidence="1">The sequence shown here is derived from an EMBL/GenBank/DDBJ whole genome shotgun (WGS) entry which is preliminary data.</text>
</comment>
<keyword evidence="2" id="KW-1185">Reference proteome</keyword>
<name>A0A418WGE0_9PROT</name>
<sequence length="197" mass="21098">MTTRDKILSLLRGPVVARIRFTFPFNAGTVTIAPASFHRVADALETGKISLQVTNTFPPGVGGQYTSGTPNLLQVAPLIGRTEEGLLLHECTHAVFDLTKTQVTDNEDEAAAYVVDALYFRMTGLRRPRWDAEPHATAGGVADALLRDYQSGKTGLPAVNAAAWRALRTEIALHSVYRWGTSGVLGVLLGASTGHDG</sequence>